<dbReference type="Pfam" id="PF07727">
    <property type="entry name" value="RVT_2"/>
    <property type="match status" value="2"/>
</dbReference>
<dbReference type="AlphaFoldDB" id="A0A5N6P2T5"/>
<dbReference type="OrthoDB" id="413361at2759"/>
<gene>
    <name evidence="2" type="ORF">E3N88_13845</name>
</gene>
<protein>
    <recommendedName>
        <fullName evidence="1">Reverse transcriptase Ty1/copia-type domain-containing protein</fullName>
    </recommendedName>
</protein>
<comment type="caution">
    <text evidence="2">The sequence shown here is derived from an EMBL/GenBank/DDBJ whole genome shotgun (WGS) entry which is preliminary data.</text>
</comment>
<dbReference type="InterPro" id="IPR013103">
    <property type="entry name" value="RVT_2"/>
</dbReference>
<proteinExistence type="predicted"/>
<evidence type="ECO:0000313" key="2">
    <source>
        <dbReference type="EMBL" id="KAD5802485.1"/>
    </source>
</evidence>
<evidence type="ECO:0000313" key="3">
    <source>
        <dbReference type="Proteomes" id="UP000326396"/>
    </source>
</evidence>
<accession>A0A5N6P2T5</accession>
<organism evidence="2 3">
    <name type="scientific">Mikania micrantha</name>
    <name type="common">bitter vine</name>
    <dbReference type="NCBI Taxonomy" id="192012"/>
    <lineage>
        <taxon>Eukaryota</taxon>
        <taxon>Viridiplantae</taxon>
        <taxon>Streptophyta</taxon>
        <taxon>Embryophyta</taxon>
        <taxon>Tracheophyta</taxon>
        <taxon>Spermatophyta</taxon>
        <taxon>Magnoliopsida</taxon>
        <taxon>eudicotyledons</taxon>
        <taxon>Gunneridae</taxon>
        <taxon>Pentapetalae</taxon>
        <taxon>asterids</taxon>
        <taxon>campanulids</taxon>
        <taxon>Asterales</taxon>
        <taxon>Asteraceae</taxon>
        <taxon>Asteroideae</taxon>
        <taxon>Heliantheae alliance</taxon>
        <taxon>Eupatorieae</taxon>
        <taxon>Mikania</taxon>
    </lineage>
</organism>
<feature type="domain" description="Reverse transcriptase Ty1/copia-type" evidence="1">
    <location>
        <begin position="200"/>
        <end position="270"/>
    </location>
</feature>
<evidence type="ECO:0000259" key="1">
    <source>
        <dbReference type="Pfam" id="PF07727"/>
    </source>
</evidence>
<keyword evidence="3" id="KW-1185">Reference proteome</keyword>
<reference evidence="2 3" key="1">
    <citation type="submission" date="2019-05" db="EMBL/GenBank/DDBJ databases">
        <title>Mikania micrantha, genome provides insights into the molecular mechanism of rapid growth.</title>
        <authorList>
            <person name="Liu B."/>
        </authorList>
    </citation>
    <scope>NUCLEOTIDE SEQUENCE [LARGE SCALE GENOMIC DNA]</scope>
    <source>
        <strain evidence="2">NLD-2019</strain>
        <tissue evidence="2">Leaf</tissue>
    </source>
</reference>
<feature type="domain" description="Reverse transcriptase Ty1/copia-type" evidence="1">
    <location>
        <begin position="92"/>
        <end position="145"/>
    </location>
</feature>
<dbReference type="EMBL" id="SZYD01000007">
    <property type="protein sequence ID" value="KAD5802485.1"/>
    <property type="molecule type" value="Genomic_DNA"/>
</dbReference>
<dbReference type="Proteomes" id="UP000326396">
    <property type="component" value="Linkage Group LG15"/>
</dbReference>
<name>A0A5N6P2T5_9ASTR</name>
<sequence>MAGKTQGIVSRYGTVVLRAQNLMCAMSHKIVGKRIGITHSIWVKIIPSKLKDFVIHDGVNRGDQTGLHITTHDEPSNYSQAKGNKFWVKAIPIVLKWIYKIKRDATGKIVKYKARLVAKGYVQEQGVDFDEVFAPVARPETVRLLDLKEIVYVMQSKGFVRAEWRQKCTDYQRLCIASDMHQELEITNLMITLRHLGSSMSSGSSIQQIRVFKKEMEQTFEMSDLGLLSYLLGSKVTQSDKGITIKQEAYTKKLLKEAGLLDCNQVKCPMDPGVRTKDF</sequence>